<dbReference type="PANTHER" id="PTHR44846:SF16">
    <property type="entry name" value="TRANSCRIPTIONAL REGULATOR PHNF-RELATED"/>
    <property type="match status" value="1"/>
</dbReference>
<dbReference type="SMART" id="SM00866">
    <property type="entry name" value="UTRA"/>
    <property type="match status" value="1"/>
</dbReference>
<dbReference type="InterPro" id="IPR036388">
    <property type="entry name" value="WH-like_DNA-bd_sf"/>
</dbReference>
<dbReference type="Gene3D" id="3.40.1410.10">
    <property type="entry name" value="Chorismate lyase-like"/>
    <property type="match status" value="1"/>
</dbReference>
<dbReference type="InterPro" id="IPR050679">
    <property type="entry name" value="Bact_HTH_transcr_reg"/>
</dbReference>
<dbReference type="InterPro" id="IPR036390">
    <property type="entry name" value="WH_DNA-bd_sf"/>
</dbReference>
<dbReference type="AlphaFoldDB" id="A0A211ZEB6"/>
<dbReference type="GO" id="GO:0003677">
    <property type="term" value="F:DNA binding"/>
    <property type="evidence" value="ECO:0007669"/>
    <property type="project" value="UniProtKB-UniRule"/>
</dbReference>
<accession>A0A211ZEB6</accession>
<evidence type="ECO:0000256" key="4">
    <source>
        <dbReference type="NCBIfam" id="TIGR02018"/>
    </source>
</evidence>
<gene>
    <name evidence="6" type="ORF">BWR60_29060</name>
</gene>
<reference evidence="7" key="1">
    <citation type="submission" date="2017-05" db="EMBL/GenBank/DDBJ databases">
        <authorList>
            <person name="Macchi M."/>
            <person name="Festa S."/>
            <person name="Coppotelli B.M."/>
            <person name="Morelli I.S."/>
        </authorList>
    </citation>
    <scope>NUCLEOTIDE SEQUENCE [LARGE SCALE GENOMIC DNA]</scope>
    <source>
        <strain evidence="7">I</strain>
    </source>
</reference>
<dbReference type="Pfam" id="PF00392">
    <property type="entry name" value="GntR"/>
    <property type="match status" value="1"/>
</dbReference>
<comment type="caution">
    <text evidence="6">The sequence shown here is derived from an EMBL/GenBank/DDBJ whole genome shotgun (WGS) entry which is preliminary data.</text>
</comment>
<proteinExistence type="predicted"/>
<dbReference type="GO" id="GO:0006547">
    <property type="term" value="P:L-histidine metabolic process"/>
    <property type="evidence" value="ECO:0007669"/>
    <property type="project" value="UniProtKB-UniRule"/>
</dbReference>
<keyword evidence="3" id="KW-0804">Transcription</keyword>
<dbReference type="FunFam" id="1.10.10.10:FF:000079">
    <property type="entry name" value="GntR family transcriptional regulator"/>
    <property type="match status" value="1"/>
</dbReference>
<dbReference type="RefSeq" id="WP_088155606.1">
    <property type="nucleotide sequence ID" value="NZ_NHON01000085.1"/>
</dbReference>
<keyword evidence="7" id="KW-1185">Reference proteome</keyword>
<organism evidence="6 7">
    <name type="scientific">Inquilinus limosus</name>
    <dbReference type="NCBI Taxonomy" id="171674"/>
    <lineage>
        <taxon>Bacteria</taxon>
        <taxon>Pseudomonadati</taxon>
        <taxon>Pseudomonadota</taxon>
        <taxon>Alphaproteobacteria</taxon>
        <taxon>Rhodospirillales</taxon>
        <taxon>Rhodospirillaceae</taxon>
        <taxon>Inquilinus</taxon>
    </lineage>
</organism>
<feature type="domain" description="HTH gntR-type" evidence="5">
    <location>
        <begin position="14"/>
        <end position="82"/>
    </location>
</feature>
<dbReference type="GO" id="GO:0045892">
    <property type="term" value="P:negative regulation of DNA-templated transcription"/>
    <property type="evidence" value="ECO:0007669"/>
    <property type="project" value="UniProtKB-UniRule"/>
</dbReference>
<name>A0A211ZEB6_9PROT</name>
<dbReference type="SMART" id="SM00345">
    <property type="entry name" value="HTH_GNTR"/>
    <property type="match status" value="1"/>
</dbReference>
<keyword evidence="1" id="KW-0805">Transcription regulation</keyword>
<dbReference type="Pfam" id="PF07702">
    <property type="entry name" value="UTRA"/>
    <property type="match status" value="1"/>
</dbReference>
<evidence type="ECO:0000256" key="3">
    <source>
        <dbReference type="ARBA" id="ARBA00023163"/>
    </source>
</evidence>
<dbReference type="OrthoDB" id="9808698at2"/>
<dbReference type="CDD" id="cd07377">
    <property type="entry name" value="WHTH_GntR"/>
    <property type="match status" value="1"/>
</dbReference>
<evidence type="ECO:0000259" key="5">
    <source>
        <dbReference type="PROSITE" id="PS50949"/>
    </source>
</evidence>
<protein>
    <recommendedName>
        <fullName evidence="4">Histidine utilization repressor</fullName>
    </recommendedName>
</protein>
<dbReference type="PANTHER" id="PTHR44846">
    <property type="entry name" value="MANNOSYL-D-GLYCERATE TRANSPORT/METABOLISM SYSTEM REPRESSOR MNGR-RELATED"/>
    <property type="match status" value="1"/>
</dbReference>
<dbReference type="EMBL" id="NHON01000085">
    <property type="protein sequence ID" value="OWJ63595.1"/>
    <property type="molecule type" value="Genomic_DNA"/>
</dbReference>
<dbReference type="PRINTS" id="PR00035">
    <property type="entry name" value="HTHGNTR"/>
</dbReference>
<dbReference type="NCBIfam" id="TIGR02018">
    <property type="entry name" value="his_ut_repres"/>
    <property type="match status" value="1"/>
</dbReference>
<keyword evidence="2" id="KW-0238">DNA-binding</keyword>
<evidence type="ECO:0000313" key="7">
    <source>
        <dbReference type="Proteomes" id="UP000196655"/>
    </source>
</evidence>
<dbReference type="SUPFAM" id="SSF64288">
    <property type="entry name" value="Chorismate lyase-like"/>
    <property type="match status" value="1"/>
</dbReference>
<dbReference type="InterPro" id="IPR028978">
    <property type="entry name" value="Chorismate_lyase_/UTRA_dom_sf"/>
</dbReference>
<dbReference type="GO" id="GO:0003700">
    <property type="term" value="F:DNA-binding transcription factor activity"/>
    <property type="evidence" value="ECO:0007669"/>
    <property type="project" value="UniProtKB-UniRule"/>
</dbReference>
<evidence type="ECO:0000313" key="6">
    <source>
        <dbReference type="EMBL" id="OWJ63595.1"/>
    </source>
</evidence>
<dbReference type="Gene3D" id="1.10.10.10">
    <property type="entry name" value="Winged helix-like DNA-binding domain superfamily/Winged helix DNA-binding domain"/>
    <property type="match status" value="1"/>
</dbReference>
<dbReference type="PROSITE" id="PS50949">
    <property type="entry name" value="HTH_GNTR"/>
    <property type="match status" value="1"/>
</dbReference>
<evidence type="ECO:0000256" key="1">
    <source>
        <dbReference type="ARBA" id="ARBA00023015"/>
    </source>
</evidence>
<dbReference type="InterPro" id="IPR011663">
    <property type="entry name" value="UTRA"/>
</dbReference>
<dbReference type="InterPro" id="IPR010248">
    <property type="entry name" value="His_ut_repres"/>
</dbReference>
<dbReference type="SUPFAM" id="SSF46785">
    <property type="entry name" value="Winged helix' DNA-binding domain"/>
    <property type="match status" value="1"/>
</dbReference>
<dbReference type="Proteomes" id="UP000196655">
    <property type="component" value="Unassembled WGS sequence"/>
</dbReference>
<evidence type="ECO:0000256" key="2">
    <source>
        <dbReference type="ARBA" id="ARBA00023125"/>
    </source>
</evidence>
<dbReference type="STRING" id="1122125.GCA_000423185_00589"/>
<sequence>MDPQPLTLLVGEPLPLYRRVKAMILRFVETGEWPANGRVPSENELVKSLGISRMTIHRALRELTEAGVLVRVQGVGTFVAGAKPEAPLMEIRSIADDVRARGHAHSATVVLLRSESATAETAARLEVAEGTVLAHSVLIHHEDGVPILLEDRLVRLDSAPHYLAQDFTRITPHDYLMQAAPMPDGEHVVEAVLAEPWEREHLRIGRHEPCLLIHRRTWAAGRLVSVARLLFPGSRYRIGGRFTSRPAPG</sequence>
<dbReference type="InterPro" id="IPR000524">
    <property type="entry name" value="Tscrpt_reg_HTH_GntR"/>
</dbReference>